<sequence length="48" mass="4815">MHAALALAAVGNRADMPALVPTLETRSDALRKAAHSGGESVGVMLVGT</sequence>
<dbReference type="AlphaFoldDB" id="A0A6J4SRN4"/>
<evidence type="ECO:0000313" key="1">
    <source>
        <dbReference type="EMBL" id="CAA9503412.1"/>
    </source>
</evidence>
<protein>
    <submittedName>
        <fullName evidence="1">Uncharacterized protein</fullName>
    </submittedName>
</protein>
<organism evidence="1">
    <name type="scientific">uncultured Solirubrobacterales bacterium</name>
    <dbReference type="NCBI Taxonomy" id="768556"/>
    <lineage>
        <taxon>Bacteria</taxon>
        <taxon>Bacillati</taxon>
        <taxon>Actinomycetota</taxon>
        <taxon>Thermoleophilia</taxon>
        <taxon>Solirubrobacterales</taxon>
        <taxon>environmental samples</taxon>
    </lineage>
</organism>
<proteinExistence type="predicted"/>
<dbReference type="EMBL" id="CADCVV010000108">
    <property type="protein sequence ID" value="CAA9503412.1"/>
    <property type="molecule type" value="Genomic_DNA"/>
</dbReference>
<reference evidence="1" key="1">
    <citation type="submission" date="2020-02" db="EMBL/GenBank/DDBJ databases">
        <authorList>
            <person name="Meier V. D."/>
        </authorList>
    </citation>
    <scope>NUCLEOTIDE SEQUENCE</scope>
    <source>
        <strain evidence="1">AVDCRST_MAG17</strain>
    </source>
</reference>
<gene>
    <name evidence="1" type="ORF">AVDCRST_MAG17-1532</name>
</gene>
<name>A0A6J4SRN4_9ACTN</name>
<accession>A0A6J4SRN4</accession>